<gene>
    <name evidence="1" type="ORF">C7453_101334</name>
</gene>
<evidence type="ECO:0000313" key="2">
    <source>
        <dbReference type="Proteomes" id="UP000254958"/>
    </source>
</evidence>
<dbReference type="Gene3D" id="3.90.190.10">
    <property type="entry name" value="Protein tyrosine phosphatase superfamily"/>
    <property type="match status" value="1"/>
</dbReference>
<proteinExistence type="predicted"/>
<dbReference type="InterPro" id="IPR029021">
    <property type="entry name" value="Prot-tyrosine_phosphatase-like"/>
</dbReference>
<sequence>MTHIRRPFFLVRSRKPPAVFEGSLAAPGGRRRAWIDSLFVDHAIFRIPWTNLAAVIPGKVYRCNHPTPARLAAAMRRHHLRTLVNLRGHRKCGSDALSREAASRLGLVHLDMAFESRGAPHRERILRFAAMYQTIAFPMLMHCKSGADRAGLASGLVILFEGGTAAQALRQLSWRFGHFNRSRTGILDAFFLRYQQQAEGRIPFLDWVRDEYDETQLRQDFIAGRLASFVNDRVLRRE</sequence>
<comment type="caution">
    <text evidence="1">The sequence shown here is derived from an EMBL/GenBank/DDBJ whole genome shotgun (WGS) entry which is preliminary data.</text>
</comment>
<protein>
    <submittedName>
        <fullName evidence="1">Tyrosine phosphatase family protein</fullName>
    </submittedName>
</protein>
<dbReference type="AlphaFoldDB" id="A0A370GBF1"/>
<reference evidence="1 2" key="1">
    <citation type="submission" date="2018-07" db="EMBL/GenBank/DDBJ databases">
        <title>Genomic Encyclopedia of Type Strains, Phase IV (KMG-IV): sequencing the most valuable type-strain genomes for metagenomic binning, comparative biology and taxonomic classification.</title>
        <authorList>
            <person name="Goeker M."/>
        </authorList>
    </citation>
    <scope>NUCLEOTIDE SEQUENCE [LARGE SCALE GENOMIC DNA]</scope>
    <source>
        <strain evidence="1 2">DSM 5603</strain>
    </source>
</reference>
<dbReference type="SUPFAM" id="SSF52799">
    <property type="entry name" value="(Phosphotyrosine protein) phosphatases II"/>
    <property type="match status" value="1"/>
</dbReference>
<dbReference type="Proteomes" id="UP000254958">
    <property type="component" value="Unassembled WGS sequence"/>
</dbReference>
<dbReference type="EMBL" id="QQAW01000001">
    <property type="protein sequence ID" value="RDI40540.1"/>
    <property type="molecule type" value="Genomic_DNA"/>
</dbReference>
<keyword evidence="2" id="KW-1185">Reference proteome</keyword>
<name>A0A370GBF1_GLULI</name>
<evidence type="ECO:0000313" key="1">
    <source>
        <dbReference type="EMBL" id="RDI40540.1"/>
    </source>
</evidence>
<accession>A0A370GBF1</accession>
<organism evidence="1 2">
    <name type="scientific">Gluconacetobacter liquefaciens</name>
    <name type="common">Acetobacter liquefaciens</name>
    <dbReference type="NCBI Taxonomy" id="89584"/>
    <lineage>
        <taxon>Bacteria</taxon>
        <taxon>Pseudomonadati</taxon>
        <taxon>Pseudomonadota</taxon>
        <taxon>Alphaproteobacteria</taxon>
        <taxon>Acetobacterales</taxon>
        <taxon>Acetobacteraceae</taxon>
        <taxon>Gluconacetobacter</taxon>
    </lineage>
</organism>